<evidence type="ECO:0000313" key="3">
    <source>
        <dbReference type="EMBL" id="ADH70887.1"/>
    </source>
</evidence>
<dbReference type="STRING" id="446468.Ndas_5508"/>
<sequence>MLPAVCAAVVALYVLRFLVTESTARSGAHPRTLSDFREALDDARRAEIRENAISFGRAAVHEKTLVLDNMLATVNFRGHAGGGEASAGLADDAERRFAEYSDMVARLDGEVEEAVSRERESSAAGPVAGYGPGAGSAGPGGRGARLARTAHVVCMVALASLVIAVLLAG</sequence>
<feature type="region of interest" description="Disordered" evidence="1">
    <location>
        <begin position="115"/>
        <end position="142"/>
    </location>
</feature>
<dbReference type="GeneID" id="91487725"/>
<dbReference type="KEGG" id="nda:Ndas_5508"/>
<dbReference type="RefSeq" id="WP_013156494.1">
    <property type="nucleotide sequence ID" value="NC_014211.1"/>
</dbReference>
<dbReference type="Proteomes" id="UP000002219">
    <property type="component" value="Chromosome 2"/>
</dbReference>
<keyword evidence="2" id="KW-0812">Transmembrane</keyword>
<evidence type="ECO:0000256" key="1">
    <source>
        <dbReference type="SAM" id="MobiDB-lite"/>
    </source>
</evidence>
<organism evidence="3 4">
    <name type="scientific">Nocardiopsis dassonvillei (strain ATCC 23218 / DSM 43111 / CIP 107115 / JCM 7437 / KCTC 9190 / NBRC 14626 / NCTC 10488 / NRRL B-5397 / IMRU 509)</name>
    <name type="common">Actinomadura dassonvillei</name>
    <dbReference type="NCBI Taxonomy" id="446468"/>
    <lineage>
        <taxon>Bacteria</taxon>
        <taxon>Bacillati</taxon>
        <taxon>Actinomycetota</taxon>
        <taxon>Actinomycetes</taxon>
        <taxon>Streptosporangiales</taxon>
        <taxon>Nocardiopsidaceae</taxon>
        <taxon>Nocardiopsis</taxon>
    </lineage>
</organism>
<keyword evidence="2" id="KW-0472">Membrane</keyword>
<geneLocation type="plasmid" evidence="4">
    <name>pNDAS01</name>
</geneLocation>
<feature type="compositionally biased region" description="Gly residues" evidence="1">
    <location>
        <begin position="128"/>
        <end position="142"/>
    </location>
</feature>
<name>D7B9M9_NOCDD</name>
<reference evidence="3 4" key="1">
    <citation type="journal article" date="2010" name="Stand. Genomic Sci.">
        <title>Complete genome sequence of Nocardiopsis dassonvillei type strain (IMRU 509).</title>
        <authorList>
            <person name="Sun H."/>
            <person name="Lapidus A."/>
            <person name="Nolan M."/>
            <person name="Lucas S."/>
            <person name="Del Rio T.G."/>
            <person name="Tice H."/>
            <person name="Cheng J.F."/>
            <person name="Tapia R."/>
            <person name="Han C."/>
            <person name="Goodwin L."/>
            <person name="Pitluck S."/>
            <person name="Pagani I."/>
            <person name="Ivanova N."/>
            <person name="Mavromatis K."/>
            <person name="Mikhailova N."/>
            <person name="Pati A."/>
            <person name="Chen A."/>
            <person name="Palaniappan K."/>
            <person name="Land M."/>
            <person name="Hauser L."/>
            <person name="Chang Y.J."/>
            <person name="Jeffries C.D."/>
            <person name="Djao O.D."/>
            <person name="Rohde M."/>
            <person name="Sikorski J."/>
            <person name="Goker M."/>
            <person name="Woyke T."/>
            <person name="Bristow J."/>
            <person name="Eisen J.A."/>
            <person name="Markowitz V."/>
            <person name="Hugenholtz P."/>
            <person name="Kyrpides N.C."/>
            <person name="Klenk H.P."/>
        </authorList>
    </citation>
    <scope>NUCLEOTIDE SEQUENCE [LARGE SCALE GENOMIC DNA]</scope>
    <source>
        <strain evidence="4">ATCC 23218 / DSM 43111 / CIP 107115 / JCM 7437 / KCTC 9190 / NBRC 14626 / NCTC 10488 / NRRL B-5397 / IMRU 509</strain>
        <plasmid evidence="4">Chromosome 2</plasmid>
    </source>
</reference>
<dbReference type="AlphaFoldDB" id="D7B9M9"/>
<dbReference type="EMBL" id="CP002041">
    <property type="protein sequence ID" value="ADH70887.1"/>
    <property type="molecule type" value="Genomic_DNA"/>
</dbReference>
<keyword evidence="2" id="KW-1133">Transmembrane helix</keyword>
<proteinExistence type="predicted"/>
<evidence type="ECO:0000313" key="4">
    <source>
        <dbReference type="Proteomes" id="UP000002219"/>
    </source>
</evidence>
<protein>
    <submittedName>
        <fullName evidence="3">Uncharacterized protein</fullName>
    </submittedName>
</protein>
<feature type="transmembrane region" description="Helical" evidence="2">
    <location>
        <begin position="149"/>
        <end position="168"/>
    </location>
</feature>
<gene>
    <name evidence="3" type="ordered locus">Ndas_5508</name>
</gene>
<evidence type="ECO:0000256" key="2">
    <source>
        <dbReference type="SAM" id="Phobius"/>
    </source>
</evidence>
<dbReference type="HOGENOM" id="CLU_1576865_0_0_11"/>
<accession>D7B9M9</accession>
<keyword evidence="4" id="KW-1185">Reference proteome</keyword>